<keyword evidence="3" id="KW-1185">Reference proteome</keyword>
<feature type="domain" description="HTH cro/C1-type" evidence="1">
    <location>
        <begin position="8"/>
        <end position="67"/>
    </location>
</feature>
<gene>
    <name evidence="2" type="ORF">EEL30_22780</name>
</gene>
<dbReference type="OrthoDB" id="9805309at2"/>
<dbReference type="InterPro" id="IPR001387">
    <property type="entry name" value="Cro/C1-type_HTH"/>
</dbReference>
<reference evidence="2 3" key="1">
    <citation type="submission" date="2018-11" db="EMBL/GenBank/DDBJ databases">
        <title>Phylogenetic determinants of toxin gene distribution in genomes of Brevibacillus laterosporus.</title>
        <authorList>
            <person name="Glare T.R."/>
            <person name="Durrant A."/>
            <person name="Berry C."/>
            <person name="Palma L."/>
            <person name="Ormskirk M."/>
            <person name="Cox M.O."/>
        </authorList>
    </citation>
    <scope>NUCLEOTIDE SEQUENCE [LARGE SCALE GENOMIC DNA]</scope>
    <source>
        <strain evidence="2 3">1821L</strain>
    </source>
</reference>
<evidence type="ECO:0000313" key="3">
    <source>
        <dbReference type="Proteomes" id="UP000319432"/>
    </source>
</evidence>
<evidence type="ECO:0000259" key="1">
    <source>
        <dbReference type="Pfam" id="PF13443"/>
    </source>
</evidence>
<sequence length="70" mass="8122">MGFTYKPLWKMLIDKDMKKKDLRENLGLHSITVAKMGKDEYVSMEVLDKLCNHFGVNLEGIVEHVPDKDE</sequence>
<evidence type="ECO:0000313" key="2">
    <source>
        <dbReference type="EMBL" id="QDX94861.1"/>
    </source>
</evidence>
<organism evidence="2 3">
    <name type="scientific">Brevibacillus laterosporus</name>
    <name type="common">Bacillus laterosporus</name>
    <dbReference type="NCBI Taxonomy" id="1465"/>
    <lineage>
        <taxon>Bacteria</taxon>
        <taxon>Bacillati</taxon>
        <taxon>Bacillota</taxon>
        <taxon>Bacilli</taxon>
        <taxon>Bacillales</taxon>
        <taxon>Paenibacillaceae</taxon>
        <taxon>Brevibacillus</taxon>
    </lineage>
</organism>
<dbReference type="SUPFAM" id="SSF47413">
    <property type="entry name" value="lambda repressor-like DNA-binding domains"/>
    <property type="match status" value="1"/>
</dbReference>
<accession>A0A518VCY8</accession>
<name>A0A518VCY8_BRELA</name>
<dbReference type="Pfam" id="PF13443">
    <property type="entry name" value="HTH_26"/>
    <property type="match status" value="1"/>
</dbReference>
<dbReference type="Proteomes" id="UP000319432">
    <property type="component" value="Chromosome"/>
</dbReference>
<dbReference type="AlphaFoldDB" id="A0A518VCY8"/>
<dbReference type="EMBL" id="CP033464">
    <property type="protein sequence ID" value="QDX94861.1"/>
    <property type="molecule type" value="Genomic_DNA"/>
</dbReference>
<protein>
    <submittedName>
        <fullName evidence="2">XRE family transcriptional regulator</fullName>
    </submittedName>
</protein>
<dbReference type="GO" id="GO:0003677">
    <property type="term" value="F:DNA binding"/>
    <property type="evidence" value="ECO:0007669"/>
    <property type="project" value="InterPro"/>
</dbReference>
<proteinExistence type="predicted"/>
<dbReference type="InterPro" id="IPR010982">
    <property type="entry name" value="Lambda_DNA-bd_dom_sf"/>
</dbReference>